<dbReference type="InterPro" id="IPR011989">
    <property type="entry name" value="ARM-like"/>
</dbReference>
<dbReference type="EMBL" id="QMEC01000361">
    <property type="protein sequence ID" value="NMF67520.1"/>
    <property type="molecule type" value="Genomic_DNA"/>
</dbReference>
<evidence type="ECO:0000256" key="2">
    <source>
        <dbReference type="ARBA" id="ARBA00022549"/>
    </source>
</evidence>
<evidence type="ECO:0000256" key="1">
    <source>
        <dbReference type="ARBA" id="ARBA00009299"/>
    </source>
</evidence>
<feature type="non-terminal residue" evidence="5">
    <location>
        <position position="1"/>
    </location>
</feature>
<dbReference type="RefSeq" id="WP_169269031.1">
    <property type="nucleotide sequence ID" value="NZ_QMEC01000361.1"/>
</dbReference>
<evidence type="ECO:0000256" key="4">
    <source>
        <dbReference type="ARBA" id="ARBA00023239"/>
    </source>
</evidence>
<keyword evidence="6" id="KW-1185">Reference proteome</keyword>
<protein>
    <recommendedName>
        <fullName evidence="7">HEAT repeat domain-containing protein</fullName>
    </recommendedName>
</protein>
<comment type="similarity">
    <text evidence="1">Belongs to the CpcE/RpcE/PecE family.</text>
</comment>
<evidence type="ECO:0000313" key="6">
    <source>
        <dbReference type="Proteomes" id="UP000762253"/>
    </source>
</evidence>
<reference evidence="5 6" key="1">
    <citation type="submission" date="2018-06" db="EMBL/GenBank/DDBJ databases">
        <title>Comparative genomics of Brasilonema spp. strains.</title>
        <authorList>
            <person name="Alvarenga D.O."/>
            <person name="Fiore M.F."/>
            <person name="Varani A.M."/>
        </authorList>
    </citation>
    <scope>NUCLEOTIDE SEQUENCE [LARGE SCALE GENOMIC DNA]</scope>
    <source>
        <strain evidence="5 6">UFV-OR1</strain>
    </source>
</reference>
<sequence length="117" mass="13309">KQAAFSLGLIDKDNPTAIKALVELIQNSQSESIRRLGASSLGKIAKDNPTAINTLVELIQNSQSESTRRRAAEILWRCAENIPYSKFYRLWHEERGGVFKRLLDFPKRLLRRIGDSI</sequence>
<dbReference type="Proteomes" id="UP000762253">
    <property type="component" value="Unassembled WGS sequence"/>
</dbReference>
<keyword evidence="4" id="KW-0456">Lyase</keyword>
<keyword evidence="2" id="KW-0042">Antenna complex</keyword>
<gene>
    <name evidence="5" type="ORF">DP115_34280</name>
</gene>
<evidence type="ECO:0000313" key="5">
    <source>
        <dbReference type="EMBL" id="NMF67520.1"/>
    </source>
</evidence>
<proteinExistence type="inferred from homology"/>
<name>A0ABX1MFY8_9CYAN</name>
<evidence type="ECO:0008006" key="7">
    <source>
        <dbReference type="Google" id="ProtNLM"/>
    </source>
</evidence>
<dbReference type="SUPFAM" id="SSF48371">
    <property type="entry name" value="ARM repeat"/>
    <property type="match status" value="1"/>
</dbReference>
<accession>A0ABX1MFY8</accession>
<dbReference type="InterPro" id="IPR016024">
    <property type="entry name" value="ARM-type_fold"/>
</dbReference>
<dbReference type="Gene3D" id="1.25.10.10">
    <property type="entry name" value="Leucine-rich Repeat Variant"/>
    <property type="match status" value="1"/>
</dbReference>
<keyword evidence="3" id="KW-0605">Phycobilisome</keyword>
<evidence type="ECO:0000256" key="3">
    <source>
        <dbReference type="ARBA" id="ARBA00022738"/>
    </source>
</evidence>
<organism evidence="5 6">
    <name type="scientific">Brasilonema octagenarum UFV-OR1</name>
    <dbReference type="NCBI Taxonomy" id="417115"/>
    <lineage>
        <taxon>Bacteria</taxon>
        <taxon>Bacillati</taxon>
        <taxon>Cyanobacteriota</taxon>
        <taxon>Cyanophyceae</taxon>
        <taxon>Nostocales</taxon>
        <taxon>Scytonemataceae</taxon>
        <taxon>Brasilonema</taxon>
        <taxon>Octagenarum group</taxon>
    </lineage>
</organism>
<comment type="caution">
    <text evidence="5">The sequence shown here is derived from an EMBL/GenBank/DDBJ whole genome shotgun (WGS) entry which is preliminary data.</text>
</comment>
<dbReference type="Pfam" id="PF13646">
    <property type="entry name" value="HEAT_2"/>
    <property type="match status" value="1"/>
</dbReference>